<dbReference type="EMBL" id="CP092085">
    <property type="protein sequence ID" value="UUN96280.1"/>
    <property type="molecule type" value="Genomic_DNA"/>
</dbReference>
<name>A0A8I1AD13_ACIBZ</name>
<protein>
    <submittedName>
        <fullName evidence="1">Uncharacterized protein</fullName>
    </submittedName>
</protein>
<dbReference type="RefSeq" id="WP_151781314.1">
    <property type="nucleotide sequence ID" value="NZ_BKNL01000048.1"/>
</dbReference>
<dbReference type="AlphaFoldDB" id="A0A8I1AD13"/>
<organism evidence="1 2">
    <name type="scientific">Acinetobacter bereziniae</name>
    <name type="common">Acinetobacter genomosp. 10</name>
    <dbReference type="NCBI Taxonomy" id="106648"/>
    <lineage>
        <taxon>Bacteria</taxon>
        <taxon>Pseudomonadati</taxon>
        <taxon>Pseudomonadota</taxon>
        <taxon>Gammaproteobacteria</taxon>
        <taxon>Moraxellales</taxon>
        <taxon>Moraxellaceae</taxon>
        <taxon>Acinetobacter</taxon>
    </lineage>
</organism>
<sequence>MLNFSKLLSVLFTISMLNACGYQSPNSDKFPHKHIQELTPETSDLEFKWFKSPADTILKVLNENFIVYDCSIFERANQPKRDLKICSYDLRTHQQLPAYFVSSSPRQLIQQIEYLGQNQFLVTIRIFQADYQSSTQAYLFNAQTQNFTQLSTFSYDQFAYALLEQMVQEKTYQKKVSEHDIMVYFDPQYVSEKEAEKVKQEQKQQEQSFIQNIIDIFRTQPEQPQRNFSPNNYRVQPAEPFNLAMIAKLKQYLQQQQAECYQVIDEETQLIKTSKNYIFSQDFSIFLPKLEHSIELPECKTAPKPIISNDKYLKYQSIDDVQGSGNHYIFWFTPIGYDVFEIQQHGKTIQFKLPLEAAQIYRVNNDLIVISAQTFYIIPLS</sequence>
<gene>
    <name evidence="1" type="ORF">I9054_012930</name>
</gene>
<accession>A0A8I1AD13</accession>
<dbReference type="Proteomes" id="UP000644140">
    <property type="component" value="Chromosome"/>
</dbReference>
<evidence type="ECO:0000313" key="1">
    <source>
        <dbReference type="EMBL" id="UUN96280.1"/>
    </source>
</evidence>
<evidence type="ECO:0000313" key="2">
    <source>
        <dbReference type="Proteomes" id="UP000644140"/>
    </source>
</evidence>
<reference evidence="1" key="1">
    <citation type="submission" date="2022-02" db="EMBL/GenBank/DDBJ databases">
        <title>Characterization of Tn125 harboring carbapenem-resistant Acinetobacter bereziniae clinical isolates.</title>
        <authorList>
            <person name="Wong N.-K."/>
            <person name="Pan Q."/>
        </authorList>
    </citation>
    <scope>NUCLEOTIDE SEQUENCE</scope>
    <source>
        <strain evidence="1">GD03393</strain>
    </source>
</reference>
<proteinExistence type="predicted"/>